<evidence type="ECO:0000256" key="5">
    <source>
        <dbReference type="ARBA" id="ARBA00023002"/>
    </source>
</evidence>
<dbReference type="AlphaFoldDB" id="A0A510HIU7"/>
<dbReference type="GO" id="GO:0016491">
    <property type="term" value="F:oxidoreductase activity"/>
    <property type="evidence" value="ECO:0007669"/>
    <property type="project" value="UniProtKB-KW"/>
</dbReference>
<dbReference type="GO" id="GO:0046872">
    <property type="term" value="F:metal ion binding"/>
    <property type="evidence" value="ECO:0007669"/>
    <property type="project" value="UniProtKB-KW"/>
</dbReference>
<organism evidence="7 8">
    <name type="scientific">Rubrobacter xylanophilus</name>
    <dbReference type="NCBI Taxonomy" id="49319"/>
    <lineage>
        <taxon>Bacteria</taxon>
        <taxon>Bacillati</taxon>
        <taxon>Actinomycetota</taxon>
        <taxon>Rubrobacteria</taxon>
        <taxon>Rubrobacterales</taxon>
        <taxon>Rubrobacteraceae</taxon>
        <taxon>Rubrobacter</taxon>
    </lineage>
</organism>
<evidence type="ECO:0000256" key="4">
    <source>
        <dbReference type="ARBA" id="ARBA00022833"/>
    </source>
</evidence>
<dbReference type="OrthoDB" id="9781588at2"/>
<protein>
    <submittedName>
        <fullName evidence="7">Alcohol dehydrogenase</fullName>
    </submittedName>
</protein>
<dbReference type="InterPro" id="IPR036291">
    <property type="entry name" value="NAD(P)-bd_dom_sf"/>
</dbReference>
<evidence type="ECO:0000256" key="2">
    <source>
        <dbReference type="ARBA" id="ARBA00008072"/>
    </source>
</evidence>
<feature type="domain" description="Alcohol dehydrogenase-like C-terminal" evidence="6">
    <location>
        <begin position="160"/>
        <end position="273"/>
    </location>
</feature>
<dbReference type="Gene3D" id="3.40.50.720">
    <property type="entry name" value="NAD(P)-binding Rossmann-like Domain"/>
    <property type="match status" value="1"/>
</dbReference>
<dbReference type="SUPFAM" id="SSF51735">
    <property type="entry name" value="NAD(P)-binding Rossmann-fold domains"/>
    <property type="match status" value="1"/>
</dbReference>
<keyword evidence="5" id="KW-0560">Oxidoreductase</keyword>
<accession>A0A510HIU7</accession>
<proteinExistence type="inferred from homology"/>
<evidence type="ECO:0000313" key="8">
    <source>
        <dbReference type="Proteomes" id="UP000318065"/>
    </source>
</evidence>
<evidence type="ECO:0000256" key="1">
    <source>
        <dbReference type="ARBA" id="ARBA00001947"/>
    </source>
</evidence>
<dbReference type="RefSeq" id="WP_143527932.1">
    <property type="nucleotide sequence ID" value="NZ_AP019791.1"/>
</dbReference>
<keyword evidence="3" id="KW-0479">Metal-binding</keyword>
<dbReference type="Gene3D" id="3.90.180.10">
    <property type="entry name" value="Medium-chain alcohol dehydrogenases, catalytic domain"/>
    <property type="match status" value="2"/>
</dbReference>
<gene>
    <name evidence="7" type="ORF">RxyAA322_17640</name>
</gene>
<dbReference type="InterPro" id="IPR011032">
    <property type="entry name" value="GroES-like_sf"/>
</dbReference>
<dbReference type="PANTHER" id="PTHR43350:SF19">
    <property type="entry name" value="D-GULOSIDE 3-DEHYDROGENASE"/>
    <property type="match status" value="1"/>
</dbReference>
<keyword evidence="8" id="KW-1185">Reference proteome</keyword>
<evidence type="ECO:0000256" key="3">
    <source>
        <dbReference type="ARBA" id="ARBA00022723"/>
    </source>
</evidence>
<dbReference type="PANTHER" id="PTHR43350">
    <property type="entry name" value="NAD-DEPENDENT ALCOHOL DEHYDROGENASE"/>
    <property type="match status" value="1"/>
</dbReference>
<keyword evidence="4" id="KW-0862">Zinc</keyword>
<dbReference type="CDD" id="cd08255">
    <property type="entry name" value="2-desacetyl-2-hydroxyethyl_bacteriochlorophyllide_like"/>
    <property type="match status" value="1"/>
</dbReference>
<name>A0A510HIU7_9ACTN</name>
<reference evidence="7" key="1">
    <citation type="journal article" date="2019" name="Microbiol. Resour. Announc.">
        <title>Complete Genome Sequence of Rubrobacter xylanophilus Strain AA3-22, Isolated from Arima Onsen in Japan.</title>
        <authorList>
            <person name="Tomariguchi N."/>
            <person name="Miyazaki K."/>
        </authorList>
    </citation>
    <scope>NUCLEOTIDE SEQUENCE [LARGE SCALE GENOMIC DNA]</scope>
    <source>
        <strain evidence="7">AA3-22</strain>
    </source>
</reference>
<dbReference type="InterPro" id="IPR013149">
    <property type="entry name" value="ADH-like_C"/>
</dbReference>
<dbReference type="EMBL" id="AP019791">
    <property type="protein sequence ID" value="BBL79910.1"/>
    <property type="molecule type" value="Genomic_DNA"/>
</dbReference>
<dbReference type="Pfam" id="PF00107">
    <property type="entry name" value="ADH_zinc_N"/>
    <property type="match status" value="1"/>
</dbReference>
<comment type="cofactor">
    <cofactor evidence="1">
        <name>Zn(2+)</name>
        <dbReference type="ChEBI" id="CHEBI:29105"/>
    </cofactor>
</comment>
<sequence>MIPPEARAVWFPAPRRAELRYERLDPPGPEEITVRTVASAISPGTEMLVYRGEAPADLPLDLPTLSGSYALPVKYGYAASGRVERAGERVRELSPGDTVFVHHPHQDRFTVPAHLAVRLPDGIPPERGTFFANLETALGVVHDAAPRLGEDVVVFGCGVVGLLILRLLGLCGVGSLLAVDPLERRRELALRFGASAAVEPGAVGEAVAGRGADVVVEASGSAAALPEALGCVRREGTVVVASWYGTKPVTLDLGGRFHRGRVRIRSSQVGGIAPELSARWDRERRRRVVLDLLRRLPLEEMVTHRIPFERAPEAYRLVDEVPSEVLQVILTYPQGGG</sequence>
<evidence type="ECO:0000259" key="6">
    <source>
        <dbReference type="Pfam" id="PF00107"/>
    </source>
</evidence>
<dbReference type="Proteomes" id="UP000318065">
    <property type="component" value="Chromosome"/>
</dbReference>
<evidence type="ECO:0000313" key="7">
    <source>
        <dbReference type="EMBL" id="BBL79910.1"/>
    </source>
</evidence>
<dbReference type="SUPFAM" id="SSF50129">
    <property type="entry name" value="GroES-like"/>
    <property type="match status" value="1"/>
</dbReference>
<comment type="similarity">
    <text evidence="2">Belongs to the zinc-containing alcohol dehydrogenase family.</text>
</comment>